<evidence type="ECO:0000259" key="2">
    <source>
        <dbReference type="PROSITE" id="PS50280"/>
    </source>
</evidence>
<gene>
    <name evidence="3" type="ORF">BCIN_06g02470</name>
</gene>
<dbReference type="InterPro" id="IPR001214">
    <property type="entry name" value="SET_dom"/>
</dbReference>
<reference evidence="3 4" key="3">
    <citation type="journal article" date="2017" name="Mol. Plant Pathol.">
        <title>A gapless genome sequence of the fungus Botrytis cinerea.</title>
        <authorList>
            <person name="Van Kan J.A."/>
            <person name="Stassen J.H."/>
            <person name="Mosbach A."/>
            <person name="Van Der Lee T.A."/>
            <person name="Faino L."/>
            <person name="Farmer A.D."/>
            <person name="Papasotiriou D.G."/>
            <person name="Zhou S."/>
            <person name="Seidl M.F."/>
            <person name="Cottam E."/>
            <person name="Edel D."/>
            <person name="Hahn M."/>
            <person name="Schwartz D.C."/>
            <person name="Dietrich R.A."/>
            <person name="Widdison S."/>
            <person name="Scalliet G."/>
        </authorList>
    </citation>
    <scope>NUCLEOTIDE SEQUENCE [LARGE SCALE GENOMIC DNA]</scope>
    <source>
        <strain evidence="3 4">B05.10</strain>
    </source>
</reference>
<dbReference type="PANTHER" id="PTHR47332">
    <property type="entry name" value="SET DOMAIN-CONTAINING PROTEIN 5"/>
    <property type="match status" value="1"/>
</dbReference>
<name>A0A384JJX7_BOTFB</name>
<evidence type="ECO:0000313" key="3">
    <source>
        <dbReference type="EMBL" id="ATZ50761.1"/>
    </source>
</evidence>
<dbReference type="AlphaFoldDB" id="A0A384JJX7"/>
<dbReference type="Pfam" id="PF00856">
    <property type="entry name" value="SET"/>
    <property type="match status" value="1"/>
</dbReference>
<dbReference type="SMART" id="SM00317">
    <property type="entry name" value="SET"/>
    <property type="match status" value="1"/>
</dbReference>
<dbReference type="InterPro" id="IPR046341">
    <property type="entry name" value="SET_dom_sf"/>
</dbReference>
<feature type="compositionally biased region" description="Pro residues" evidence="1">
    <location>
        <begin position="137"/>
        <end position="147"/>
    </location>
</feature>
<dbReference type="PANTHER" id="PTHR47332:SF2">
    <property type="entry name" value="SET-6"/>
    <property type="match status" value="1"/>
</dbReference>
<dbReference type="SUPFAM" id="SSF82199">
    <property type="entry name" value="SET domain"/>
    <property type="match status" value="1"/>
</dbReference>
<reference evidence="3 4" key="1">
    <citation type="journal article" date="2011" name="PLoS Genet.">
        <title>Genomic analysis of the necrotrophic fungal pathogens Sclerotinia sclerotiorum and Botrytis cinerea.</title>
        <authorList>
            <person name="Amselem J."/>
            <person name="Cuomo C.A."/>
            <person name="van Kan J.A."/>
            <person name="Viaud M."/>
            <person name="Benito E.P."/>
            <person name="Couloux A."/>
            <person name="Coutinho P.M."/>
            <person name="de Vries R.P."/>
            <person name="Dyer P.S."/>
            <person name="Fillinger S."/>
            <person name="Fournier E."/>
            <person name="Gout L."/>
            <person name="Hahn M."/>
            <person name="Kohn L."/>
            <person name="Lapalu N."/>
            <person name="Plummer K.M."/>
            <person name="Pradier J.M."/>
            <person name="Quevillon E."/>
            <person name="Sharon A."/>
            <person name="Simon A."/>
            <person name="ten Have A."/>
            <person name="Tudzynski B."/>
            <person name="Tudzynski P."/>
            <person name="Wincker P."/>
            <person name="Andrew M."/>
            <person name="Anthouard V."/>
            <person name="Beever R.E."/>
            <person name="Beffa R."/>
            <person name="Benoit I."/>
            <person name="Bouzid O."/>
            <person name="Brault B."/>
            <person name="Chen Z."/>
            <person name="Choquer M."/>
            <person name="Collemare J."/>
            <person name="Cotton P."/>
            <person name="Danchin E.G."/>
            <person name="Da Silva C."/>
            <person name="Gautier A."/>
            <person name="Giraud C."/>
            <person name="Giraud T."/>
            <person name="Gonzalez C."/>
            <person name="Grossetete S."/>
            <person name="Guldener U."/>
            <person name="Henrissat B."/>
            <person name="Howlett B.J."/>
            <person name="Kodira C."/>
            <person name="Kretschmer M."/>
            <person name="Lappartient A."/>
            <person name="Leroch M."/>
            <person name="Levis C."/>
            <person name="Mauceli E."/>
            <person name="Neuveglise C."/>
            <person name="Oeser B."/>
            <person name="Pearson M."/>
            <person name="Poulain J."/>
            <person name="Poussereau N."/>
            <person name="Quesneville H."/>
            <person name="Rascle C."/>
            <person name="Schumacher J."/>
            <person name="Segurens B."/>
            <person name="Sexton A."/>
            <person name="Silva E."/>
            <person name="Sirven C."/>
            <person name="Soanes D.M."/>
            <person name="Talbot N.J."/>
            <person name="Templeton M."/>
            <person name="Yandava C."/>
            <person name="Yarden O."/>
            <person name="Zeng Q."/>
            <person name="Rollins J.A."/>
            <person name="Lebrun M.H."/>
            <person name="Dickman M."/>
        </authorList>
    </citation>
    <scope>NUCLEOTIDE SEQUENCE [LARGE SCALE GENOMIC DNA]</scope>
    <source>
        <strain evidence="3 4">B05.10</strain>
    </source>
</reference>
<organism evidence="3 4">
    <name type="scientific">Botryotinia fuckeliana (strain B05.10)</name>
    <name type="common">Noble rot fungus</name>
    <name type="synonym">Botrytis cinerea</name>
    <dbReference type="NCBI Taxonomy" id="332648"/>
    <lineage>
        <taxon>Eukaryota</taxon>
        <taxon>Fungi</taxon>
        <taxon>Dikarya</taxon>
        <taxon>Ascomycota</taxon>
        <taxon>Pezizomycotina</taxon>
        <taxon>Leotiomycetes</taxon>
        <taxon>Helotiales</taxon>
        <taxon>Sclerotiniaceae</taxon>
        <taxon>Botrytis</taxon>
    </lineage>
</organism>
<dbReference type="InterPro" id="IPR053185">
    <property type="entry name" value="SET_domain_protein"/>
</dbReference>
<reference evidence="3 4" key="2">
    <citation type="journal article" date="2012" name="Eukaryot. Cell">
        <title>Genome update of Botrytis cinerea strains B05.10 and T4.</title>
        <authorList>
            <person name="Staats M."/>
            <person name="van Kan J.A."/>
        </authorList>
    </citation>
    <scope>NUCLEOTIDE SEQUENCE [LARGE SCALE GENOMIC DNA]</scope>
    <source>
        <strain evidence="3 4">B05.10</strain>
    </source>
</reference>
<feature type="compositionally biased region" description="Polar residues" evidence="1">
    <location>
        <begin position="111"/>
        <end position="123"/>
    </location>
</feature>
<feature type="region of interest" description="Disordered" evidence="1">
    <location>
        <begin position="111"/>
        <end position="150"/>
    </location>
</feature>
<dbReference type="PROSITE" id="PS50280">
    <property type="entry name" value="SET"/>
    <property type="match status" value="1"/>
</dbReference>
<evidence type="ECO:0000313" key="4">
    <source>
        <dbReference type="Proteomes" id="UP000001798"/>
    </source>
</evidence>
<dbReference type="OrthoDB" id="265717at2759"/>
<dbReference type="Proteomes" id="UP000001798">
    <property type="component" value="Chromosome 6"/>
</dbReference>
<dbReference type="VEuPathDB" id="FungiDB:Bcin06g02470"/>
<dbReference type="GeneID" id="5441090"/>
<dbReference type="EMBL" id="CP009810">
    <property type="protein sequence ID" value="ATZ50761.1"/>
    <property type="molecule type" value="Genomic_DNA"/>
</dbReference>
<proteinExistence type="predicted"/>
<dbReference type="CDD" id="cd20071">
    <property type="entry name" value="SET_SMYD"/>
    <property type="match status" value="1"/>
</dbReference>
<dbReference type="KEGG" id="bfu:BCIN_06g02470"/>
<feature type="domain" description="SET" evidence="2">
    <location>
        <begin position="154"/>
        <end position="288"/>
    </location>
</feature>
<evidence type="ECO:0000256" key="1">
    <source>
        <dbReference type="SAM" id="MobiDB-lite"/>
    </source>
</evidence>
<dbReference type="Gene3D" id="2.170.270.10">
    <property type="entry name" value="SET domain"/>
    <property type="match status" value="1"/>
</dbReference>
<protein>
    <recommendedName>
        <fullName evidence="2">SET domain-containing protein</fullName>
    </recommendedName>
</protein>
<keyword evidence="4" id="KW-1185">Reference proteome</keyword>
<accession>A0A384JJX7</accession>
<sequence length="359" mass="40015">MDATTAHILPLAEASHFEEWFKIAMKWKTGKSYRRASPAKEKRLDGSKGELMGLLTPPASPLKPIYSSSLDSPVSTRKSSITSSLVFPVSESSLLAPLCLTPPMVVTLPDSTLTTDPKSSSSHAVDLPPCSKSSPPLLLPPSPPPEKAPTFENEFYEVKRSPKGGLGCFAKVNIESETMIHSEEPLFLSSMVQIYYHFEQLTAEQQAAYLKLHHWHGLAAHKVLAIFQTNRFHVPGGKSGIFLNSSRFNHACPGFCNSTYGFRKDINKMVFTTLRDISKGQEITISYANVPTHLYQNYGFFCDCPGCPPGSFASKKWEYENDLVRQAEKPVGDADEFEQEPYPGNEVEAWELERDSFEW</sequence>
<dbReference type="RefSeq" id="XP_024549182.1">
    <property type="nucleotide sequence ID" value="XM_024693396.1"/>
</dbReference>
<feature type="compositionally biased region" description="Low complexity" evidence="1">
    <location>
        <begin position="127"/>
        <end position="136"/>
    </location>
</feature>